<gene>
    <name evidence="3" type="ORF">BDD43_3133</name>
</gene>
<dbReference type="PANTHER" id="PTHR30273">
    <property type="entry name" value="PERIPLASMIC SIGNAL SENSOR AND SIGMA FACTOR ACTIVATOR FECR-RELATED"/>
    <property type="match status" value="1"/>
</dbReference>
<feature type="domain" description="FecR protein" evidence="1">
    <location>
        <begin position="122"/>
        <end position="208"/>
    </location>
</feature>
<dbReference type="GO" id="GO:0016989">
    <property type="term" value="F:sigma factor antagonist activity"/>
    <property type="evidence" value="ECO:0007669"/>
    <property type="project" value="TreeGrafter"/>
</dbReference>
<dbReference type="AlphaFoldDB" id="A0A495J1T2"/>
<dbReference type="Gene3D" id="3.55.50.30">
    <property type="match status" value="1"/>
</dbReference>
<dbReference type="OrthoDB" id="645173at2"/>
<accession>A0A495J1T2</accession>
<dbReference type="Proteomes" id="UP000268007">
    <property type="component" value="Unassembled WGS sequence"/>
</dbReference>
<sequence length="334" mass="37631">MDKIQIAELLDKYLKNNCTPEEADVVEAWYKQWEEQPDFTDTLADDKQRLLKERMFLIIRENTVPKESVILPERKVHIKWWIGIAAAALLFVVLKFFVANNPVQDATGPRLAITFSNHTKNVLKQQLPDSSIVWLSPEASITWPQKFDAKYRDITMTGNCFFEVTKNPGRPFIISSEHMVTKVWGTSFRVIDGKNSAVVKVTVVTGKVSVSKRQALAPVAKLNSNEVLLHPNEEVVLKSNTADLIASKNADVSDLALYDHIDLDFEKATLPYIVTVLNKKFAAHIIINSKQLNSAVMTASLTNLNLPEVLEVLKASMKINYEIEGDLIVLKKTN</sequence>
<dbReference type="PANTHER" id="PTHR30273:SF2">
    <property type="entry name" value="PROTEIN FECR"/>
    <property type="match status" value="1"/>
</dbReference>
<organism evidence="3 4">
    <name type="scientific">Mucilaginibacter gracilis</name>
    <dbReference type="NCBI Taxonomy" id="423350"/>
    <lineage>
        <taxon>Bacteria</taxon>
        <taxon>Pseudomonadati</taxon>
        <taxon>Bacteroidota</taxon>
        <taxon>Sphingobacteriia</taxon>
        <taxon>Sphingobacteriales</taxon>
        <taxon>Sphingobacteriaceae</taxon>
        <taxon>Mucilaginibacter</taxon>
    </lineage>
</organism>
<evidence type="ECO:0000313" key="4">
    <source>
        <dbReference type="Proteomes" id="UP000268007"/>
    </source>
</evidence>
<proteinExistence type="predicted"/>
<dbReference type="InterPro" id="IPR012373">
    <property type="entry name" value="Ferrdict_sens_TM"/>
</dbReference>
<protein>
    <submittedName>
        <fullName evidence="3">FecR family protein</fullName>
    </submittedName>
</protein>
<reference evidence="3 4" key="1">
    <citation type="submission" date="2018-10" db="EMBL/GenBank/DDBJ databases">
        <title>Genomic Encyclopedia of Archaeal and Bacterial Type Strains, Phase II (KMG-II): from individual species to whole genera.</title>
        <authorList>
            <person name="Goeker M."/>
        </authorList>
    </citation>
    <scope>NUCLEOTIDE SEQUENCE [LARGE SCALE GENOMIC DNA]</scope>
    <source>
        <strain evidence="3 4">DSM 18602</strain>
    </source>
</reference>
<dbReference type="Pfam" id="PF16344">
    <property type="entry name" value="FecR_C"/>
    <property type="match status" value="1"/>
</dbReference>
<dbReference type="InterPro" id="IPR032508">
    <property type="entry name" value="FecR_C"/>
</dbReference>
<evidence type="ECO:0000313" key="3">
    <source>
        <dbReference type="EMBL" id="RKR82936.1"/>
    </source>
</evidence>
<dbReference type="InterPro" id="IPR006860">
    <property type="entry name" value="FecR"/>
</dbReference>
<dbReference type="Gene3D" id="2.60.120.1440">
    <property type="match status" value="1"/>
</dbReference>
<dbReference type="EMBL" id="RBKU01000001">
    <property type="protein sequence ID" value="RKR82936.1"/>
    <property type="molecule type" value="Genomic_DNA"/>
</dbReference>
<evidence type="ECO:0000259" key="1">
    <source>
        <dbReference type="Pfam" id="PF04773"/>
    </source>
</evidence>
<evidence type="ECO:0000259" key="2">
    <source>
        <dbReference type="Pfam" id="PF16344"/>
    </source>
</evidence>
<dbReference type="PIRSF" id="PIRSF018266">
    <property type="entry name" value="FecR"/>
    <property type="match status" value="1"/>
</dbReference>
<feature type="domain" description="Protein FecR C-terminal" evidence="2">
    <location>
        <begin position="263"/>
        <end position="329"/>
    </location>
</feature>
<dbReference type="RefSeq" id="WP_121198483.1">
    <property type="nucleotide sequence ID" value="NZ_RBKU01000001.1"/>
</dbReference>
<name>A0A495J1T2_9SPHI</name>
<keyword evidence="4" id="KW-1185">Reference proteome</keyword>
<comment type="caution">
    <text evidence="3">The sequence shown here is derived from an EMBL/GenBank/DDBJ whole genome shotgun (WGS) entry which is preliminary data.</text>
</comment>
<dbReference type="Pfam" id="PF04773">
    <property type="entry name" value="FecR"/>
    <property type="match status" value="1"/>
</dbReference>